<protein>
    <submittedName>
        <fullName evidence="2">Uncharacterized protein</fullName>
    </submittedName>
</protein>
<evidence type="ECO:0000313" key="2">
    <source>
        <dbReference type="EMBL" id="XDL60245.1"/>
    </source>
</evidence>
<feature type="transmembrane region" description="Helical" evidence="1">
    <location>
        <begin position="80"/>
        <end position="104"/>
    </location>
</feature>
<proteinExistence type="predicted"/>
<reference evidence="2" key="1">
    <citation type="submission" date="2024-07" db="EMBL/GenBank/DDBJ databases">
        <authorList>
            <person name="Wang K."/>
            <person name="Liang S."/>
            <person name="Wang S."/>
        </authorList>
    </citation>
    <scope>NUCLEOTIDE SEQUENCE</scope>
    <source>
        <strain evidence="2">KW1</strain>
    </source>
</reference>
<dbReference type="AlphaFoldDB" id="A0AB39IXZ1"/>
<sequence>MMLKRIEASIEVEKDTQSLYSQPFSIILVMVTVMMSASMAMVSSFMSLMNNIFGKYLDSQDIKKINFNELFDSLSSFKHVIQYVLVSAAVPFLVLMVFWTCIYAKRHKSIGRLYATLVLLEECIENYDQVVKQQVNT</sequence>
<dbReference type="RefSeq" id="WP_368774583.1">
    <property type="nucleotide sequence ID" value="NZ_CP162911.1"/>
</dbReference>
<name>A0AB39IXZ1_9BACI</name>
<keyword evidence="1" id="KW-0472">Membrane</keyword>
<dbReference type="EMBL" id="CP162911">
    <property type="protein sequence ID" value="XDL60245.1"/>
    <property type="molecule type" value="Genomic_DNA"/>
</dbReference>
<organism evidence="2">
    <name type="scientific">Bacillus aerius</name>
    <dbReference type="NCBI Taxonomy" id="293388"/>
    <lineage>
        <taxon>Bacteria</taxon>
        <taxon>Bacillati</taxon>
        <taxon>Bacillota</taxon>
        <taxon>Bacilli</taxon>
        <taxon>Bacillales</taxon>
        <taxon>Bacillaceae</taxon>
        <taxon>Bacillus</taxon>
    </lineage>
</organism>
<feature type="transmembrane region" description="Helical" evidence="1">
    <location>
        <begin position="24"/>
        <end position="49"/>
    </location>
</feature>
<keyword evidence="1" id="KW-1133">Transmembrane helix</keyword>
<gene>
    <name evidence="2" type="ORF">AB4922_12770</name>
</gene>
<evidence type="ECO:0000256" key="1">
    <source>
        <dbReference type="SAM" id="Phobius"/>
    </source>
</evidence>
<keyword evidence="1" id="KW-0812">Transmembrane</keyword>
<accession>A0AB39IXZ1</accession>